<feature type="transmembrane region" description="Helical" evidence="1">
    <location>
        <begin position="22"/>
        <end position="43"/>
    </location>
</feature>
<keyword evidence="1" id="KW-1133">Transmembrane helix</keyword>
<dbReference type="OrthoDB" id="7190406at2"/>
<accession>A0A0H3IXV8</accession>
<dbReference type="KEGG" id="ccs:CCNA_03993"/>
<feature type="transmembrane region" description="Helical" evidence="1">
    <location>
        <begin position="64"/>
        <end position="87"/>
    </location>
</feature>
<evidence type="ECO:0000313" key="2">
    <source>
        <dbReference type="EMBL" id="AHI88596.1"/>
    </source>
</evidence>
<dbReference type="HOGENOM" id="CLU_1851522_0_0_5"/>
<name>A0A0H3IXV8_CAUVN</name>
<reference evidence="2 3" key="1">
    <citation type="journal article" date="2010" name="J. Bacteriol.">
        <title>The genetic basis of laboratory adaptation in Caulobacter crescentus.</title>
        <authorList>
            <person name="Marks M.E."/>
            <person name="Castro-Rojas C.M."/>
            <person name="Teiling C."/>
            <person name="Du L."/>
            <person name="Kapatral V."/>
            <person name="Walunas T.L."/>
            <person name="Crosson S."/>
        </authorList>
    </citation>
    <scope>NUCLEOTIDE SEQUENCE [LARGE SCALE GENOMIC DNA]</scope>
    <source>
        <strain evidence="3">NA1000 / CB15N</strain>
    </source>
</reference>
<proteinExistence type="predicted"/>
<keyword evidence="1" id="KW-0812">Transmembrane</keyword>
<keyword evidence="1" id="KW-0472">Membrane</keyword>
<dbReference type="Proteomes" id="UP000001364">
    <property type="component" value="Chromosome"/>
</dbReference>
<evidence type="ECO:0000256" key="1">
    <source>
        <dbReference type="SAM" id="Phobius"/>
    </source>
</evidence>
<protein>
    <submittedName>
        <fullName evidence="2">Uncharacterized protein</fullName>
    </submittedName>
</protein>
<dbReference type="GeneID" id="18668964"/>
<dbReference type="RefSeq" id="WP_024265959.1">
    <property type="nucleotide sequence ID" value="NC_011916.1"/>
</dbReference>
<dbReference type="RefSeq" id="YP_009020565.1">
    <property type="nucleotide sequence ID" value="NC_011916.1"/>
</dbReference>
<dbReference type="EMBL" id="CP001340">
    <property type="protein sequence ID" value="AHI88596.1"/>
    <property type="molecule type" value="Genomic_DNA"/>
</dbReference>
<gene>
    <name evidence="2" type="ordered locus">CCNA_03993</name>
</gene>
<organism evidence="2 3">
    <name type="scientific">Caulobacter vibrioides (strain NA1000 / CB15N)</name>
    <name type="common">Caulobacter crescentus</name>
    <dbReference type="NCBI Taxonomy" id="565050"/>
    <lineage>
        <taxon>Bacteria</taxon>
        <taxon>Pseudomonadati</taxon>
        <taxon>Pseudomonadota</taxon>
        <taxon>Alphaproteobacteria</taxon>
        <taxon>Caulobacterales</taxon>
        <taxon>Caulobacteraceae</taxon>
        <taxon>Caulobacter</taxon>
    </lineage>
</organism>
<keyword evidence="3" id="KW-1185">Reference proteome</keyword>
<dbReference type="AlphaFoldDB" id="A0A0H3IXV8"/>
<evidence type="ECO:0000313" key="3">
    <source>
        <dbReference type="Proteomes" id="UP000001364"/>
    </source>
</evidence>
<sequence>MAAFAIIGAALGLFVRPRVLGVVLPVLLAAIVEGSVLWMIGVMEKQPNRELLIDRLQTIFGEGWVGAIGPVAAAFIGATMAALMSAFTDPAGPGPVLTADGIQRRVGKDGRYARAKGMVEERAIHAKAESRIDQILGL</sequence>